<sequence length="303" mass="34089">MSEQEELLAAVHHLVWPQTGDLQCSEAGHPVGHVCLAPSDETDLRELQNMLSGRYGEPRNLATGGFVDPTVTPQTGLTLLAPFGERVLEMRAWAQGGRWIGCGTARFDDGTRLVMLVAEREVMAAGMTDGTSWVAGIVAVTGWDTPRTRTVDWGEVEGLLGTALPGDYKQLVEIFGDGAFDGYLRLQMPGARFRSGDLVLHAEWLADWQRTRRSGRWDPYEVYPTPGGLLEWAGTEQADQFFWLTEGSDPDKWPVLITEDIPDSWVRFDGTAAEFIYRMLTDRRHPFSTARYFDTHWFQSYER</sequence>
<organism evidence="1 2">
    <name type="scientific">Streptomyces atratus</name>
    <dbReference type="NCBI Taxonomy" id="1893"/>
    <lineage>
        <taxon>Bacteria</taxon>
        <taxon>Bacillati</taxon>
        <taxon>Actinomycetota</taxon>
        <taxon>Actinomycetes</taxon>
        <taxon>Kitasatosporales</taxon>
        <taxon>Streptomycetaceae</taxon>
        <taxon>Streptomyces</taxon>
    </lineage>
</organism>
<dbReference type="AlphaFoldDB" id="A0A2Z5JPR7"/>
<dbReference type="SUPFAM" id="SSF160631">
    <property type="entry name" value="SMI1/KNR4-like"/>
    <property type="match status" value="1"/>
</dbReference>
<dbReference type="InterPro" id="IPR037883">
    <property type="entry name" value="Knr4/Smi1-like_sf"/>
</dbReference>
<dbReference type="EMBL" id="CP027306">
    <property type="protein sequence ID" value="AXE82239.1"/>
    <property type="molecule type" value="Genomic_DNA"/>
</dbReference>
<proteinExistence type="predicted"/>
<dbReference type="Proteomes" id="UP000252698">
    <property type="component" value="Chromosome"/>
</dbReference>
<dbReference type="RefSeq" id="WP_114248622.1">
    <property type="nucleotide sequence ID" value="NZ_CP027306.1"/>
</dbReference>
<gene>
    <name evidence="1" type="ORF">C5746_41380</name>
</gene>
<dbReference type="KEGG" id="sata:C5746_41380"/>
<protein>
    <recommendedName>
        <fullName evidence="3">SMI1/KNR4 family protein</fullName>
    </recommendedName>
</protein>
<evidence type="ECO:0000313" key="1">
    <source>
        <dbReference type="EMBL" id="AXE82239.1"/>
    </source>
</evidence>
<name>A0A2Z5JPR7_STRAR</name>
<dbReference type="GeneID" id="95524677"/>
<accession>A0A2Z5JPR7</accession>
<evidence type="ECO:0008006" key="3">
    <source>
        <dbReference type="Google" id="ProtNLM"/>
    </source>
</evidence>
<evidence type="ECO:0000313" key="2">
    <source>
        <dbReference type="Proteomes" id="UP000252698"/>
    </source>
</evidence>
<reference evidence="1 2" key="1">
    <citation type="journal article" date="2018" name="Front. Microbiol.">
        <title>Genome Sequencing of Streptomyces atratus SCSIOZH16 and Activation Production of Nocardamine via Metabolic Engineering.</title>
        <authorList>
            <person name="Li Y."/>
            <person name="Zhang C."/>
            <person name="Liu C."/>
            <person name="Ju J."/>
            <person name="Ma J."/>
        </authorList>
    </citation>
    <scope>NUCLEOTIDE SEQUENCE [LARGE SCALE GENOMIC DNA]</scope>
    <source>
        <strain evidence="1 2">SCSIO_ZH16</strain>
    </source>
</reference>